<dbReference type="EMBL" id="JAKGSG010000050">
    <property type="protein sequence ID" value="MCF4122841.1"/>
    <property type="molecule type" value="Genomic_DNA"/>
</dbReference>
<accession>A0AA41QHM7</accession>
<evidence type="ECO:0000256" key="5">
    <source>
        <dbReference type="ARBA" id="ARBA00022840"/>
    </source>
</evidence>
<feature type="transmembrane region" description="Helical" evidence="9">
    <location>
        <begin position="644"/>
        <end position="672"/>
    </location>
</feature>
<dbReference type="PROSITE" id="PS50929">
    <property type="entry name" value="ABC_TM1F"/>
    <property type="match status" value="2"/>
</dbReference>
<dbReference type="InterPro" id="IPR003593">
    <property type="entry name" value="AAA+_ATPase"/>
</dbReference>
<sequence>MPHTSRTPRAPRPGRLPRRLVVPASPWRRLVLRTAAVVVPAALVAAGASSYLAVVTGELAADPGRRALTVFAVVTAVAVGFDAVTTLLVQRAAARAETALRAELVTAALSQPLPALEDQGVGELLDRVDDDPATLTSSVAWLGVGAGQAAITAVVSWVVAGVTWWPAWVAFPVVAVVVILLARRAARPLKEVQRETEEAMSDHVSQLEEAVTARDDLRTSLGQAFVLRGYAERAARFLALRDRWSEVFSRVRLRIELPLDALVGAVVVGGMWAVVGGRLDVARLVTVWVLVTGFTGRLETIAGMMPAVEEALGTLQRVRSLREAAREPVGGAPFPGSAGGAGGPGAPRAVDVELRDVTFGYDGGFVLGPLSLRVPAGSTCALVGRTGSGKTTLTKLLSRAVEPPPGTVLLDRVDVRDLDLQDLRRHVGVVGQRTEILAATLLENVTLFAPVPRARVDTALDALGLGGWAASLPDGLDTRLGPAGVTLSAGEEQLVACARLLVRDVSVVVLDEATARMDPATAERVAQATRALLAGRTAVVVAHRLSTVRHADLVAVIDEGRLVEHGPWADLAARDGRFTRLLGAAALDEGPDEAPADVAVGVRSAPSAQPDVTGPGAPGRHPGRSSAGRPSLARAIREVLRARWTWLIGMVVLWGPVGYLATGGLVTGWLWASLVTALDDGRTPWLLAAGIVAAILTNSLLPLLMRRFSARWWAESRARLRLDLLRGQTAQRRRPRDAPGEIVARAQEDGRLLGHSWDWAELAVVPLSVAVLAATTQNALAAALGCAAVAVTFGVAVVGRRAVARSAREAGDSRAELGRLLGSAFDAVRTLKLAAAVPGVLDRVAQVDARRVRAALREDVAKFAVSLSPRVMTQVLTVVAWALHVAGTWPLLTTLVVTTAIGRFGWIGNDLGWMVTQAPVARRWLEIAARVAGTDRLARLPADVDLFGGTATPPAPVRRARAPLASFVLRDVTAVHDDGTPGVTGVDLEVRRGELVLVVGRVGSGKSSLLAGLAGLVDLHGSVTWNGTQVADDEREVFLRPPHVAYVAQVPHVVSGTIEENVRLDHAGRPVTAPVDAAALAPDVVAAGGLTTVVGHRGVRLSGGQAQRLALARALATGSDLLVVDDVSSALDAGTEAQVWAGLRASGATVVGSTSRTATLAAADRVVVLEGGRLVATGPWSGLRGDWGHLAG</sequence>
<dbReference type="AlphaFoldDB" id="A0AA41QHM7"/>
<feature type="transmembrane region" description="Helical" evidence="9">
    <location>
        <begin position="139"/>
        <end position="159"/>
    </location>
</feature>
<dbReference type="PANTHER" id="PTHR24221:SF654">
    <property type="entry name" value="ATP-BINDING CASSETTE SUB-FAMILY B MEMBER 6"/>
    <property type="match status" value="1"/>
</dbReference>
<dbReference type="PANTHER" id="PTHR24221">
    <property type="entry name" value="ATP-BINDING CASSETTE SUB-FAMILY B"/>
    <property type="match status" value="1"/>
</dbReference>
<feature type="domain" description="ABC transmembrane type-1" evidence="11">
    <location>
        <begin position="665"/>
        <end position="923"/>
    </location>
</feature>
<evidence type="ECO:0000256" key="6">
    <source>
        <dbReference type="ARBA" id="ARBA00022989"/>
    </source>
</evidence>
<protein>
    <submittedName>
        <fullName evidence="12">ABC transporter ATP-binding protein/permease</fullName>
    </submittedName>
</protein>
<keyword evidence="5 12" id="KW-0067">ATP-binding</keyword>
<feature type="transmembrane region" description="Helical" evidence="9">
    <location>
        <begin position="757"/>
        <end position="774"/>
    </location>
</feature>
<proteinExistence type="predicted"/>
<reference evidence="12" key="1">
    <citation type="submission" date="2022-01" db="EMBL/GenBank/DDBJ databases">
        <title>Antribacter sp. nov., isolated from Guizhou of China.</title>
        <authorList>
            <person name="Chengliang C."/>
            <person name="Ya Z."/>
        </authorList>
    </citation>
    <scope>NUCLEOTIDE SEQUENCE</scope>
    <source>
        <strain evidence="12">KLBMP 9083</strain>
    </source>
</reference>
<evidence type="ECO:0000256" key="4">
    <source>
        <dbReference type="ARBA" id="ARBA00022741"/>
    </source>
</evidence>
<evidence type="ECO:0000256" key="1">
    <source>
        <dbReference type="ARBA" id="ARBA00004651"/>
    </source>
</evidence>
<feature type="domain" description="ABC transporter" evidence="10">
    <location>
        <begin position="967"/>
        <end position="1192"/>
    </location>
</feature>
<dbReference type="InterPro" id="IPR011527">
    <property type="entry name" value="ABC1_TM_dom"/>
</dbReference>
<evidence type="ECO:0000259" key="10">
    <source>
        <dbReference type="PROSITE" id="PS50893"/>
    </source>
</evidence>
<keyword evidence="4" id="KW-0547">Nucleotide-binding</keyword>
<dbReference type="GO" id="GO:0005524">
    <property type="term" value="F:ATP binding"/>
    <property type="evidence" value="ECO:0007669"/>
    <property type="project" value="UniProtKB-KW"/>
</dbReference>
<evidence type="ECO:0000256" key="8">
    <source>
        <dbReference type="SAM" id="MobiDB-lite"/>
    </source>
</evidence>
<dbReference type="InterPro" id="IPR036640">
    <property type="entry name" value="ABC1_TM_sf"/>
</dbReference>
<dbReference type="Gene3D" id="3.40.50.300">
    <property type="entry name" value="P-loop containing nucleotide triphosphate hydrolases"/>
    <property type="match status" value="2"/>
</dbReference>
<dbReference type="GO" id="GO:0140359">
    <property type="term" value="F:ABC-type transporter activity"/>
    <property type="evidence" value="ECO:0007669"/>
    <property type="project" value="InterPro"/>
</dbReference>
<dbReference type="InterPro" id="IPR039421">
    <property type="entry name" value="Type_1_exporter"/>
</dbReference>
<name>A0AA41QHM7_9MICO</name>
<dbReference type="SUPFAM" id="SSF90123">
    <property type="entry name" value="ABC transporter transmembrane region"/>
    <property type="match status" value="2"/>
</dbReference>
<dbReference type="SMART" id="SM00382">
    <property type="entry name" value="AAA"/>
    <property type="match status" value="2"/>
</dbReference>
<dbReference type="Proteomes" id="UP001165405">
    <property type="component" value="Unassembled WGS sequence"/>
</dbReference>
<evidence type="ECO:0000259" key="11">
    <source>
        <dbReference type="PROSITE" id="PS50929"/>
    </source>
</evidence>
<evidence type="ECO:0000313" key="12">
    <source>
        <dbReference type="EMBL" id="MCF4122841.1"/>
    </source>
</evidence>
<feature type="transmembrane region" description="Helical" evidence="9">
    <location>
        <begin position="165"/>
        <end position="182"/>
    </location>
</feature>
<organism evidence="12 13">
    <name type="scientific">Antribacter soli</name>
    <dbReference type="NCBI Taxonomy" id="2910976"/>
    <lineage>
        <taxon>Bacteria</taxon>
        <taxon>Bacillati</taxon>
        <taxon>Actinomycetota</taxon>
        <taxon>Actinomycetes</taxon>
        <taxon>Micrococcales</taxon>
        <taxon>Promicromonosporaceae</taxon>
        <taxon>Antribacter</taxon>
    </lineage>
</organism>
<dbReference type="Pfam" id="PF00005">
    <property type="entry name" value="ABC_tran"/>
    <property type="match status" value="2"/>
</dbReference>
<feature type="domain" description="ABC transporter" evidence="10">
    <location>
        <begin position="352"/>
        <end position="584"/>
    </location>
</feature>
<feature type="transmembrane region" description="Helical" evidence="9">
    <location>
        <begin position="780"/>
        <end position="799"/>
    </location>
</feature>
<keyword evidence="2" id="KW-0813">Transport</keyword>
<dbReference type="InterPro" id="IPR003439">
    <property type="entry name" value="ABC_transporter-like_ATP-bd"/>
</dbReference>
<keyword evidence="13" id="KW-1185">Reference proteome</keyword>
<evidence type="ECO:0000256" key="7">
    <source>
        <dbReference type="ARBA" id="ARBA00023136"/>
    </source>
</evidence>
<evidence type="ECO:0000313" key="13">
    <source>
        <dbReference type="Proteomes" id="UP001165405"/>
    </source>
</evidence>
<feature type="transmembrane region" description="Helical" evidence="9">
    <location>
        <begin position="30"/>
        <end position="55"/>
    </location>
</feature>
<gene>
    <name evidence="12" type="ORF">L1785_17835</name>
</gene>
<dbReference type="GO" id="GO:0034040">
    <property type="term" value="F:ATPase-coupled lipid transmembrane transporter activity"/>
    <property type="evidence" value="ECO:0007669"/>
    <property type="project" value="TreeGrafter"/>
</dbReference>
<dbReference type="Gene3D" id="1.20.1560.10">
    <property type="entry name" value="ABC transporter type 1, transmembrane domain"/>
    <property type="match status" value="2"/>
</dbReference>
<feature type="region of interest" description="Disordered" evidence="8">
    <location>
        <begin position="604"/>
        <end position="629"/>
    </location>
</feature>
<dbReference type="GO" id="GO:0005886">
    <property type="term" value="C:plasma membrane"/>
    <property type="evidence" value="ECO:0007669"/>
    <property type="project" value="UniProtKB-SubCell"/>
</dbReference>
<dbReference type="GO" id="GO:0016887">
    <property type="term" value="F:ATP hydrolysis activity"/>
    <property type="evidence" value="ECO:0007669"/>
    <property type="project" value="InterPro"/>
</dbReference>
<comment type="caution">
    <text evidence="12">The sequence shown here is derived from an EMBL/GenBank/DDBJ whole genome shotgun (WGS) entry which is preliminary data.</text>
</comment>
<keyword evidence="7 9" id="KW-0472">Membrane</keyword>
<feature type="transmembrane region" description="Helical" evidence="9">
    <location>
        <begin position="67"/>
        <end position="89"/>
    </location>
</feature>
<evidence type="ECO:0000256" key="2">
    <source>
        <dbReference type="ARBA" id="ARBA00022448"/>
    </source>
</evidence>
<dbReference type="FunFam" id="3.40.50.300:FF:000604">
    <property type="entry name" value="ABC transporter B family member 28"/>
    <property type="match status" value="1"/>
</dbReference>
<feature type="transmembrane region" description="Helical" evidence="9">
    <location>
        <begin position="684"/>
        <end position="704"/>
    </location>
</feature>
<evidence type="ECO:0000256" key="3">
    <source>
        <dbReference type="ARBA" id="ARBA00022692"/>
    </source>
</evidence>
<evidence type="ECO:0000256" key="9">
    <source>
        <dbReference type="SAM" id="Phobius"/>
    </source>
</evidence>
<dbReference type="PROSITE" id="PS00211">
    <property type="entry name" value="ABC_TRANSPORTER_1"/>
    <property type="match status" value="1"/>
</dbReference>
<dbReference type="Pfam" id="PF00664">
    <property type="entry name" value="ABC_membrane"/>
    <property type="match status" value="1"/>
</dbReference>
<dbReference type="PROSITE" id="PS50893">
    <property type="entry name" value="ABC_TRANSPORTER_2"/>
    <property type="match status" value="2"/>
</dbReference>
<dbReference type="InterPro" id="IPR017871">
    <property type="entry name" value="ABC_transporter-like_CS"/>
</dbReference>
<keyword evidence="3 9" id="KW-0812">Transmembrane</keyword>
<comment type="subcellular location">
    <subcellularLocation>
        <location evidence="1">Cell membrane</location>
        <topology evidence="1">Multi-pass membrane protein</topology>
    </subcellularLocation>
</comment>
<dbReference type="RefSeq" id="WP_236090633.1">
    <property type="nucleotide sequence ID" value="NZ_JAKGSG010000050.1"/>
</dbReference>
<dbReference type="GO" id="GO:0005737">
    <property type="term" value="C:cytoplasm"/>
    <property type="evidence" value="ECO:0007669"/>
    <property type="project" value="UniProtKB-ARBA"/>
</dbReference>
<dbReference type="SUPFAM" id="SSF52540">
    <property type="entry name" value="P-loop containing nucleoside triphosphate hydrolases"/>
    <property type="match status" value="2"/>
</dbReference>
<keyword evidence="6 9" id="KW-1133">Transmembrane helix</keyword>
<feature type="domain" description="ABC transmembrane type-1" evidence="11">
    <location>
        <begin position="36"/>
        <end position="310"/>
    </location>
</feature>
<dbReference type="InterPro" id="IPR027417">
    <property type="entry name" value="P-loop_NTPase"/>
</dbReference>